<evidence type="ECO:0000313" key="5">
    <source>
        <dbReference type="EMBL" id="GMN69734.1"/>
    </source>
</evidence>
<evidence type="ECO:0000256" key="1">
    <source>
        <dbReference type="ARBA" id="ARBA00023054"/>
    </source>
</evidence>
<dbReference type="Gene3D" id="2.60.210.10">
    <property type="entry name" value="Apoptosis, Tumor Necrosis Factor Receptor Associated Protein 2, Chain A"/>
    <property type="match status" value="1"/>
</dbReference>
<feature type="coiled-coil region" evidence="2">
    <location>
        <begin position="327"/>
        <end position="382"/>
    </location>
</feature>
<dbReference type="EMBL" id="BTGU01000920">
    <property type="protein sequence ID" value="GMN69734.1"/>
    <property type="molecule type" value="Genomic_DNA"/>
</dbReference>
<dbReference type="InterPro" id="IPR050804">
    <property type="entry name" value="MCC"/>
</dbReference>
<dbReference type="FunFam" id="2.60.210.10:FF:000005">
    <property type="entry name" value="Ubiquitin carboxyl-terminal hydrolase 13"/>
    <property type="match status" value="1"/>
</dbReference>
<keyword evidence="6" id="KW-1185">Reference proteome</keyword>
<evidence type="ECO:0000313" key="6">
    <source>
        <dbReference type="Proteomes" id="UP001187192"/>
    </source>
</evidence>
<dbReference type="InterPro" id="IPR002083">
    <property type="entry name" value="MATH/TRAF_dom"/>
</dbReference>
<feature type="region of interest" description="Disordered" evidence="3">
    <location>
        <begin position="155"/>
        <end position="182"/>
    </location>
</feature>
<dbReference type="AlphaFoldDB" id="A0AA88EJ32"/>
<evidence type="ECO:0000256" key="3">
    <source>
        <dbReference type="SAM" id="MobiDB-lite"/>
    </source>
</evidence>
<evidence type="ECO:0000259" key="4">
    <source>
        <dbReference type="PROSITE" id="PS50144"/>
    </source>
</evidence>
<evidence type="ECO:0000256" key="2">
    <source>
        <dbReference type="SAM" id="Coils"/>
    </source>
</evidence>
<keyword evidence="1 2" id="KW-0175">Coiled coil</keyword>
<protein>
    <recommendedName>
        <fullName evidence="4">MATH domain-containing protein</fullName>
    </recommendedName>
</protein>
<proteinExistence type="predicted"/>
<name>A0AA88EJ32_FICCA</name>
<comment type="caution">
    <text evidence="5">The sequence shown here is derived from an EMBL/GenBank/DDBJ whole genome shotgun (WGS) entry which is preliminary data.</text>
</comment>
<sequence>MEEKASSVECHSVGDSSCWRFTWTIVNFSKLKVSKLYSDDFYAGGYKWRILIFPEGNNVDYLSMYLDVADAENLPSGWSKYAQFSLSVISQTCGLNSVKKETQHVFNAKERDWGFTSFISLTELHSSAGGFILQDKCIVEAEVTLKGVDKQELKRREEVEERPDTVIKAEHDSSSNSLHSDENLVPRSTALENKDVETLKMEDTQEETITETTVVEAKTSSSSFAEIDNLFSDIQNLLDGKSTSFQPPQLTNEEIANAKETFRQCINMKLANVIESGRAPEFKNSLSIMLTVNAFPNDVVHEMTKFLVNFDRRRELYMSAQQDLREAKEKQNSVSKLKTTLKDLSLEFVPIRNRANEVDQEVARLERRLAERKEEKAQLKHGLEDLVGRASTSRQALIDAEQEMKLFLHKKEEAEGMVADIERLWESLKKN</sequence>
<reference evidence="5" key="1">
    <citation type="submission" date="2023-07" db="EMBL/GenBank/DDBJ databases">
        <title>draft genome sequence of fig (Ficus carica).</title>
        <authorList>
            <person name="Takahashi T."/>
            <person name="Nishimura K."/>
        </authorList>
    </citation>
    <scope>NUCLEOTIDE SEQUENCE</scope>
</reference>
<dbReference type="InterPro" id="IPR008974">
    <property type="entry name" value="TRAF-like"/>
</dbReference>
<dbReference type="SMART" id="SM00061">
    <property type="entry name" value="MATH"/>
    <property type="match status" value="1"/>
</dbReference>
<dbReference type="CDD" id="cd00121">
    <property type="entry name" value="MATH"/>
    <property type="match status" value="1"/>
</dbReference>
<dbReference type="Proteomes" id="UP001187192">
    <property type="component" value="Unassembled WGS sequence"/>
</dbReference>
<organism evidence="5 6">
    <name type="scientific">Ficus carica</name>
    <name type="common">Common fig</name>
    <dbReference type="NCBI Taxonomy" id="3494"/>
    <lineage>
        <taxon>Eukaryota</taxon>
        <taxon>Viridiplantae</taxon>
        <taxon>Streptophyta</taxon>
        <taxon>Embryophyta</taxon>
        <taxon>Tracheophyta</taxon>
        <taxon>Spermatophyta</taxon>
        <taxon>Magnoliopsida</taxon>
        <taxon>eudicotyledons</taxon>
        <taxon>Gunneridae</taxon>
        <taxon>Pentapetalae</taxon>
        <taxon>rosids</taxon>
        <taxon>fabids</taxon>
        <taxon>Rosales</taxon>
        <taxon>Moraceae</taxon>
        <taxon>Ficeae</taxon>
        <taxon>Ficus</taxon>
    </lineage>
</organism>
<gene>
    <name evidence="5" type="ORF">TIFTF001_038777</name>
</gene>
<dbReference type="Pfam" id="PF22486">
    <property type="entry name" value="MATH_2"/>
    <property type="match status" value="1"/>
</dbReference>
<dbReference type="PROSITE" id="PS50144">
    <property type="entry name" value="MATH"/>
    <property type="match status" value="1"/>
</dbReference>
<dbReference type="PANTHER" id="PTHR46236:SF35">
    <property type="entry name" value="MATH DOMAIN-CONTAINING PROTEIN"/>
    <property type="match status" value="1"/>
</dbReference>
<dbReference type="PANTHER" id="PTHR46236">
    <property type="entry name" value="TRAF-LIKE SUPERFAMILY PROTEIN"/>
    <property type="match status" value="1"/>
</dbReference>
<dbReference type="SUPFAM" id="SSF49599">
    <property type="entry name" value="TRAF domain-like"/>
    <property type="match status" value="1"/>
</dbReference>
<accession>A0AA88EJ32</accession>
<feature type="domain" description="MATH" evidence="4">
    <location>
        <begin position="18"/>
        <end position="143"/>
    </location>
</feature>